<organism evidence="2 3">
    <name type="scientific">Mesobacillus campisalis</name>
    <dbReference type="NCBI Taxonomy" id="1408103"/>
    <lineage>
        <taxon>Bacteria</taxon>
        <taxon>Bacillati</taxon>
        <taxon>Bacillota</taxon>
        <taxon>Bacilli</taxon>
        <taxon>Bacillales</taxon>
        <taxon>Bacillaceae</taxon>
        <taxon>Mesobacillus</taxon>
    </lineage>
</organism>
<evidence type="ECO:0000313" key="2">
    <source>
        <dbReference type="EMBL" id="KKK36323.1"/>
    </source>
</evidence>
<dbReference type="PATRIC" id="fig|1408103.3.peg.4371"/>
<dbReference type="AlphaFoldDB" id="A0A0M2SQ09"/>
<feature type="transmembrane region" description="Helical" evidence="1">
    <location>
        <begin position="14"/>
        <end position="34"/>
    </location>
</feature>
<sequence>MLIYKYWIIKMKDAAGILFFAVYWIKNLAIFGLGDFGRRHFMVSGIGFGQAIFKMCAVQNLGYDME</sequence>
<keyword evidence="1" id="KW-0472">Membrane</keyword>
<dbReference type="Proteomes" id="UP000034166">
    <property type="component" value="Unassembled WGS sequence"/>
</dbReference>
<keyword evidence="3" id="KW-1185">Reference proteome</keyword>
<proteinExistence type="predicted"/>
<keyword evidence="1" id="KW-1133">Transmembrane helix</keyword>
<evidence type="ECO:0000256" key="1">
    <source>
        <dbReference type="SAM" id="Phobius"/>
    </source>
</evidence>
<comment type="caution">
    <text evidence="2">The sequence shown here is derived from an EMBL/GenBank/DDBJ whole genome shotgun (WGS) entry which is preliminary data.</text>
</comment>
<name>A0A0M2SQ09_9BACI</name>
<protein>
    <submittedName>
        <fullName evidence="2">Uncharacterized protein</fullName>
    </submittedName>
</protein>
<dbReference type="EMBL" id="LAYY01000033">
    <property type="protein sequence ID" value="KKK36323.1"/>
    <property type="molecule type" value="Genomic_DNA"/>
</dbReference>
<evidence type="ECO:0000313" key="3">
    <source>
        <dbReference type="Proteomes" id="UP000034166"/>
    </source>
</evidence>
<keyword evidence="1" id="KW-0812">Transmembrane</keyword>
<gene>
    <name evidence="2" type="ORF">WQ57_19745</name>
</gene>
<reference evidence="2 3" key="1">
    <citation type="submission" date="2015-04" db="EMBL/GenBank/DDBJ databases">
        <title>Taxonomic description and genome sequence of Bacillus campisalis sp. nov., a novel member of the genus Bacillus isolated from solar saltern.</title>
        <authorList>
            <person name="Mathan Kumar R."/>
            <person name="Kaur G."/>
            <person name="Kumar A."/>
            <person name="Singh N.K."/>
            <person name="Kaur N."/>
            <person name="Kumar N."/>
            <person name="Mayilraj S."/>
        </authorList>
    </citation>
    <scope>NUCLEOTIDE SEQUENCE [LARGE SCALE GENOMIC DNA]</scope>
    <source>
        <strain evidence="2 3">SA2-6</strain>
    </source>
</reference>
<accession>A0A0M2SQ09</accession>